<dbReference type="KEGG" id="njp:NEJAP_0905"/>
<organism evidence="3 4">
    <name type="scientific">Neptunomonas japonica JAMM 1380</name>
    <dbReference type="NCBI Taxonomy" id="1441457"/>
    <lineage>
        <taxon>Bacteria</taxon>
        <taxon>Pseudomonadati</taxon>
        <taxon>Pseudomonadota</taxon>
        <taxon>Gammaproteobacteria</taxon>
        <taxon>Oceanospirillales</taxon>
        <taxon>Oceanospirillaceae</taxon>
        <taxon>Neptunomonas</taxon>
    </lineage>
</organism>
<dbReference type="AlphaFoldDB" id="A0A7R6SVM6"/>
<feature type="chain" id="PRO_5032794241" description="Ice-binding protein C-terminal domain-containing protein" evidence="1">
    <location>
        <begin position="23"/>
        <end position="193"/>
    </location>
</feature>
<name>A0A7R6SVM6_9GAMM</name>
<proteinExistence type="predicted"/>
<dbReference type="RefSeq" id="WP_201349518.1">
    <property type="nucleotide sequence ID" value="NZ_AP014546.1"/>
</dbReference>
<dbReference type="EMBL" id="AP014546">
    <property type="protein sequence ID" value="BBB28862.1"/>
    <property type="molecule type" value="Genomic_DNA"/>
</dbReference>
<protein>
    <recommendedName>
        <fullName evidence="2">Ice-binding protein C-terminal domain-containing protein</fullName>
    </recommendedName>
</protein>
<gene>
    <name evidence="3" type="ORF">NEJAP_0905</name>
</gene>
<dbReference type="Pfam" id="PF07589">
    <property type="entry name" value="PEP-CTERM"/>
    <property type="match status" value="1"/>
</dbReference>
<keyword evidence="4" id="KW-1185">Reference proteome</keyword>
<feature type="signal peptide" evidence="1">
    <location>
        <begin position="1"/>
        <end position="22"/>
    </location>
</feature>
<dbReference type="InterPro" id="IPR013424">
    <property type="entry name" value="Ice-binding_C"/>
</dbReference>
<dbReference type="NCBIfam" id="TIGR02595">
    <property type="entry name" value="PEP_CTERM"/>
    <property type="match status" value="1"/>
</dbReference>
<sequence length="193" mass="20718">MARTFIKSILIAFIVYSGSAVASIIPFSQNPNVSPGATVYSAAAGFPTPHNVAGPAAGGHFGAGDEVRISEMLDLQALAQATDETFGSASTFQWLVFWYEDPFAATYSHFNNIEILWSDINAWQAGGQQALAFWTDAYTLPTAGNWIVDTYFEGVLTATSARFDVPEPSSLLLLSLGLLGVAARKRISREMTA</sequence>
<dbReference type="Proteomes" id="UP000595332">
    <property type="component" value="Chromosome"/>
</dbReference>
<keyword evidence="1" id="KW-0732">Signal</keyword>
<evidence type="ECO:0000256" key="1">
    <source>
        <dbReference type="SAM" id="SignalP"/>
    </source>
</evidence>
<evidence type="ECO:0000313" key="3">
    <source>
        <dbReference type="EMBL" id="BBB28862.1"/>
    </source>
</evidence>
<accession>A0A7R6SVM6</accession>
<feature type="domain" description="Ice-binding protein C-terminal" evidence="2">
    <location>
        <begin position="164"/>
        <end position="186"/>
    </location>
</feature>
<evidence type="ECO:0000259" key="2">
    <source>
        <dbReference type="Pfam" id="PF07589"/>
    </source>
</evidence>
<evidence type="ECO:0000313" key="4">
    <source>
        <dbReference type="Proteomes" id="UP000595332"/>
    </source>
</evidence>
<reference evidence="3 4" key="1">
    <citation type="journal article" date="2008" name="Int. J. Syst. Evol. Microbiol.">
        <title>Neptunomonas japonica sp. nov., an Osedax japonicus symbiont-like bacterium isolated from sediment adjacent to sperm whale carcasses off Kagoshima, Japan.</title>
        <authorList>
            <person name="Miyazaki M."/>
            <person name="Nogi Y."/>
            <person name="Fujiwara Y."/>
            <person name="Kawato M."/>
            <person name="Kubokawa K."/>
            <person name="Horikoshi K."/>
        </authorList>
    </citation>
    <scope>NUCLEOTIDE SEQUENCE [LARGE SCALE GENOMIC DNA]</scope>
    <source>
        <strain evidence="3 4">JAMM 1380</strain>
    </source>
</reference>